<evidence type="ECO:0000256" key="9">
    <source>
        <dbReference type="ARBA" id="ARBA00023002"/>
    </source>
</evidence>
<reference evidence="19 20" key="1">
    <citation type="submission" date="2016-07" db="EMBL/GenBank/DDBJ databases">
        <title>Pervasive Adenine N6-methylation of Active Genes in Fungi.</title>
        <authorList>
            <consortium name="DOE Joint Genome Institute"/>
            <person name="Mondo S.J."/>
            <person name="Dannebaum R.O."/>
            <person name="Kuo R.C."/>
            <person name="Labutti K."/>
            <person name="Haridas S."/>
            <person name="Kuo A."/>
            <person name="Salamov A."/>
            <person name="Ahrendt S.R."/>
            <person name="Lipzen A."/>
            <person name="Sullivan W."/>
            <person name="Andreopoulos W.B."/>
            <person name="Clum A."/>
            <person name="Lindquist E."/>
            <person name="Daum C."/>
            <person name="Ramamoorthy G.K."/>
            <person name="Gryganskyi A."/>
            <person name="Culley D."/>
            <person name="Magnuson J.K."/>
            <person name="James T.Y."/>
            <person name="O'Malley M.A."/>
            <person name="Stajich J.E."/>
            <person name="Spatafora J.W."/>
            <person name="Visel A."/>
            <person name="Grigoriev I.V."/>
        </authorList>
    </citation>
    <scope>NUCLEOTIDE SEQUENCE [LARGE SCALE GENOMIC DNA]</scope>
    <source>
        <strain evidence="19 20">12-1054</strain>
    </source>
</reference>
<dbReference type="GO" id="GO:0003997">
    <property type="term" value="F:acyl-CoA oxidase activity"/>
    <property type="evidence" value="ECO:0007669"/>
    <property type="project" value="UniProtKB-EC"/>
</dbReference>
<feature type="domain" description="Acyl-coenzyme A oxidase N-terminal" evidence="17">
    <location>
        <begin position="28"/>
        <end position="137"/>
    </location>
</feature>
<keyword evidence="6 12" id="KW-0285">Flavoprotein</keyword>
<evidence type="ECO:0000259" key="18">
    <source>
        <dbReference type="Pfam" id="PF22924"/>
    </source>
</evidence>
<dbReference type="Pfam" id="PF01756">
    <property type="entry name" value="ACOX"/>
    <property type="match status" value="1"/>
</dbReference>
<evidence type="ECO:0000256" key="12">
    <source>
        <dbReference type="PIRNR" id="PIRNR000168"/>
    </source>
</evidence>
<evidence type="ECO:0000313" key="19">
    <source>
        <dbReference type="EMBL" id="ORY80341.1"/>
    </source>
</evidence>
<dbReference type="GO" id="GO:0071949">
    <property type="term" value="F:FAD binding"/>
    <property type="evidence" value="ECO:0007669"/>
    <property type="project" value="InterPro"/>
</dbReference>
<evidence type="ECO:0000256" key="2">
    <source>
        <dbReference type="ARBA" id="ARBA00001974"/>
    </source>
</evidence>
<evidence type="ECO:0000259" key="17">
    <source>
        <dbReference type="Pfam" id="PF14749"/>
    </source>
</evidence>
<dbReference type="InterPro" id="IPR012258">
    <property type="entry name" value="Acyl-CoA_oxidase"/>
</dbReference>
<dbReference type="GO" id="GO:0005777">
    <property type="term" value="C:peroxisome"/>
    <property type="evidence" value="ECO:0007669"/>
    <property type="project" value="UniProtKB-SubCell"/>
</dbReference>
<dbReference type="OrthoDB" id="538336at2759"/>
<keyword evidence="10" id="KW-0443">Lipid metabolism</keyword>
<accession>A0A1Y2F8W5</accession>
<comment type="similarity">
    <text evidence="5 12">Belongs to the acyl-CoA oxidase family.</text>
</comment>
<feature type="active site" description="Proton acceptor" evidence="13">
    <location>
        <position position="423"/>
    </location>
</feature>
<dbReference type="InterPro" id="IPR006091">
    <property type="entry name" value="Acyl-CoA_Oxase/DH_mid-dom"/>
</dbReference>
<dbReference type="GO" id="GO:0005504">
    <property type="term" value="F:fatty acid binding"/>
    <property type="evidence" value="ECO:0007669"/>
    <property type="project" value="TreeGrafter"/>
</dbReference>
<feature type="binding site" evidence="14">
    <location>
        <position position="148"/>
    </location>
    <ligand>
        <name>FAD</name>
        <dbReference type="ChEBI" id="CHEBI:57692"/>
    </ligand>
</feature>
<protein>
    <recommendedName>
        <fullName evidence="12">Acyl-coenzyme A oxidase</fullName>
    </recommendedName>
</protein>
<comment type="caution">
    <text evidence="19">The sequence shown here is derived from an EMBL/GenBank/DDBJ whole genome shotgun (WGS) entry which is preliminary data.</text>
</comment>
<evidence type="ECO:0000256" key="14">
    <source>
        <dbReference type="PIRSR" id="PIRSR000168-2"/>
    </source>
</evidence>
<evidence type="ECO:0000256" key="1">
    <source>
        <dbReference type="ARBA" id="ARBA00001201"/>
    </source>
</evidence>
<evidence type="ECO:0000259" key="16">
    <source>
        <dbReference type="Pfam" id="PF02770"/>
    </source>
</evidence>
<dbReference type="Pfam" id="PF22924">
    <property type="entry name" value="ACOX_C_alpha1"/>
    <property type="match status" value="1"/>
</dbReference>
<dbReference type="SUPFAM" id="SSF56645">
    <property type="entry name" value="Acyl-CoA dehydrogenase NM domain-like"/>
    <property type="match status" value="1"/>
</dbReference>
<dbReference type="Pfam" id="PF14749">
    <property type="entry name" value="Acyl-CoA_ox_N"/>
    <property type="match status" value="1"/>
</dbReference>
<proteinExistence type="inferred from homology"/>
<dbReference type="EMBL" id="MCFI01000013">
    <property type="protein sequence ID" value="ORY80341.1"/>
    <property type="molecule type" value="Genomic_DNA"/>
</dbReference>
<dbReference type="FunFam" id="1.20.140.10:FF:000015">
    <property type="entry name" value="Acyl-coenzyme A oxidase"/>
    <property type="match status" value="1"/>
</dbReference>
<dbReference type="GO" id="GO:0033540">
    <property type="term" value="P:fatty acid beta-oxidation using acyl-CoA oxidase"/>
    <property type="evidence" value="ECO:0007669"/>
    <property type="project" value="UniProtKB-UniPathway"/>
</dbReference>
<name>A0A1Y2F8W5_PROLT</name>
<organism evidence="19 20">
    <name type="scientific">Protomyces lactucae-debilis</name>
    <dbReference type="NCBI Taxonomy" id="2754530"/>
    <lineage>
        <taxon>Eukaryota</taxon>
        <taxon>Fungi</taxon>
        <taxon>Dikarya</taxon>
        <taxon>Ascomycota</taxon>
        <taxon>Taphrinomycotina</taxon>
        <taxon>Taphrinomycetes</taxon>
        <taxon>Taphrinales</taxon>
        <taxon>Protomycetaceae</taxon>
        <taxon>Protomyces</taxon>
    </lineage>
</organism>
<dbReference type="FunFam" id="1.20.140.10:FF:000013">
    <property type="entry name" value="Acyl-coenzyme A oxidase"/>
    <property type="match status" value="1"/>
</dbReference>
<keyword evidence="8" id="KW-0276">Fatty acid metabolism</keyword>
<evidence type="ECO:0000256" key="13">
    <source>
        <dbReference type="PIRSR" id="PIRSR000168-1"/>
    </source>
</evidence>
<dbReference type="InterPro" id="IPR037069">
    <property type="entry name" value="AcylCoA_DH/ox_N_sf"/>
</dbReference>
<dbReference type="Gene3D" id="1.10.540.10">
    <property type="entry name" value="Acyl-CoA dehydrogenase/oxidase, N-terminal domain"/>
    <property type="match status" value="1"/>
</dbReference>
<dbReference type="Proteomes" id="UP000193685">
    <property type="component" value="Unassembled WGS sequence"/>
</dbReference>
<evidence type="ECO:0000256" key="10">
    <source>
        <dbReference type="ARBA" id="ARBA00023098"/>
    </source>
</evidence>
<evidence type="ECO:0000259" key="15">
    <source>
        <dbReference type="Pfam" id="PF01756"/>
    </source>
</evidence>
<dbReference type="Gene3D" id="1.20.140.10">
    <property type="entry name" value="Butyryl-CoA Dehydrogenase, subunit A, domain 3"/>
    <property type="match status" value="2"/>
</dbReference>
<dbReference type="Gene3D" id="2.40.110.10">
    <property type="entry name" value="Butyryl-CoA Dehydrogenase, subunit A, domain 2"/>
    <property type="match status" value="1"/>
</dbReference>
<evidence type="ECO:0000256" key="6">
    <source>
        <dbReference type="ARBA" id="ARBA00022630"/>
    </source>
</evidence>
<keyword evidence="20" id="KW-1185">Reference proteome</keyword>
<comment type="pathway">
    <text evidence="4">Lipid metabolism; peroxisomal fatty acid beta-oxidation.</text>
</comment>
<sequence length="676" mass="76160">MTPPRMDKEGRLWCPEALAAERAKATFDPKELSVYIYGKEYLDRKAKILALLEAEPIFNKSVNYYQGRADRLKRALERGKRSTQLAKQHDWNMDDIAMADFLVDEPGPYGLHKSMYLITLRDQTNDEQKELFEKPAIAYDHIGCYAQTELGHGSNVRGLETTATWIEASQEFEINTPTLTATKWWIGSLGRTANHAAVMCQLIVKGKNLGPHPFIVNIRDLKTHKPLKGVTVGDLGPKFGYNTMDNGFLQFDHVRIPHINMLAKYASIDRNTGQYLKPANAKLAYGTMTWVRSRIVMHARLVLARSATIADKDAKDQSGETPVINYSTTQYRLFPILAQSFALHYVGLQMGRLYETNMKQMSKGNFELLADLHATSSGLKIWSTTTAVGAIEVARRACGGHGFSMFSGLAHAYQDYLPEVTWEGDSQILSQQLGTYLLKTARYVFAQRPGHVKKSITNPTIEYLLNYQNDPHFKLKGMIQDGQYLVKLFGHRAAYAVAQVARRRDQLGETWNSLLHEIYEMGMAHCEYMLVKYFWQALTTDEQLAQGKPLRSVIEPLFNLFALTTLESKAAEFFAAGCFSQGLYEETKVEILKALAQVRPNAVPLVDAFDFPDFLLQSSLGRFDGNVYPDMIDRASREPANASIINNDYRSAELVRGEAQSELLIAAFKAQSKPSL</sequence>
<feature type="domain" description="Acyl-CoA oxidase C-alpha1" evidence="18">
    <location>
        <begin position="285"/>
        <end position="438"/>
    </location>
</feature>
<dbReference type="InterPro" id="IPR046373">
    <property type="entry name" value="Acyl-CoA_Oxase/DH_mid-dom_sf"/>
</dbReference>
<keyword evidence="7 12" id="KW-0274">FAD</keyword>
<dbReference type="Pfam" id="PF02770">
    <property type="entry name" value="Acyl-CoA_dh_M"/>
    <property type="match status" value="1"/>
</dbReference>
<dbReference type="InterPro" id="IPR029320">
    <property type="entry name" value="Acyl-CoA_ox_N"/>
</dbReference>
<dbReference type="GO" id="GO:0055088">
    <property type="term" value="P:lipid homeostasis"/>
    <property type="evidence" value="ECO:0007669"/>
    <property type="project" value="TreeGrafter"/>
</dbReference>
<dbReference type="PANTHER" id="PTHR10909:SF250">
    <property type="entry name" value="PEROXISOMAL ACYL-COENZYME A OXIDASE 1"/>
    <property type="match status" value="1"/>
</dbReference>
<dbReference type="STRING" id="56484.A0A1Y2F8W5"/>
<dbReference type="RefSeq" id="XP_040724229.1">
    <property type="nucleotide sequence ID" value="XM_040871962.1"/>
</dbReference>
<evidence type="ECO:0000256" key="4">
    <source>
        <dbReference type="ARBA" id="ARBA00004846"/>
    </source>
</evidence>
<keyword evidence="11" id="KW-0576">Peroxisome</keyword>
<feature type="domain" description="Acyl-CoA oxidase/dehydrogenase middle" evidence="16">
    <location>
        <begin position="144"/>
        <end position="254"/>
    </location>
</feature>
<gene>
    <name evidence="19" type="ORF">BCR37DRAFT_403041</name>
</gene>
<evidence type="ECO:0000313" key="20">
    <source>
        <dbReference type="Proteomes" id="UP000193685"/>
    </source>
</evidence>
<comment type="catalytic activity">
    <reaction evidence="1">
        <text>a 2,3-saturated acyl-CoA + O2 = a (2E)-enoyl-CoA + H2O2</text>
        <dbReference type="Rhea" id="RHEA:38959"/>
        <dbReference type="ChEBI" id="CHEBI:15379"/>
        <dbReference type="ChEBI" id="CHEBI:16240"/>
        <dbReference type="ChEBI" id="CHEBI:58856"/>
        <dbReference type="ChEBI" id="CHEBI:65111"/>
        <dbReference type="EC" id="1.3.3.6"/>
    </reaction>
</comment>
<dbReference type="InterPro" id="IPR009100">
    <property type="entry name" value="AcylCoA_DH/oxidase_NM_dom_sf"/>
</dbReference>
<dbReference type="FunFam" id="2.40.110.10:FF:000003">
    <property type="entry name" value="Acyl-coenzyme A oxidase"/>
    <property type="match status" value="1"/>
</dbReference>
<dbReference type="InterPro" id="IPR036250">
    <property type="entry name" value="AcylCo_DH-like_C"/>
</dbReference>
<dbReference type="InterPro" id="IPR002655">
    <property type="entry name" value="Acyl-CoA_oxidase_C"/>
</dbReference>
<evidence type="ECO:0000256" key="11">
    <source>
        <dbReference type="ARBA" id="ARBA00023140"/>
    </source>
</evidence>
<evidence type="ECO:0000256" key="7">
    <source>
        <dbReference type="ARBA" id="ARBA00022827"/>
    </source>
</evidence>
<feature type="domain" description="Acyl-CoA oxidase C-terminal" evidence="15">
    <location>
        <begin position="484"/>
        <end position="649"/>
    </location>
</feature>
<evidence type="ECO:0000256" key="8">
    <source>
        <dbReference type="ARBA" id="ARBA00022832"/>
    </source>
</evidence>
<dbReference type="PANTHER" id="PTHR10909">
    <property type="entry name" value="ELECTRON TRANSPORT OXIDOREDUCTASE"/>
    <property type="match status" value="1"/>
</dbReference>
<dbReference type="UniPathway" id="UPA00661"/>
<dbReference type="AlphaFoldDB" id="A0A1Y2F8W5"/>
<evidence type="ECO:0000256" key="5">
    <source>
        <dbReference type="ARBA" id="ARBA00006288"/>
    </source>
</evidence>
<dbReference type="InterPro" id="IPR055060">
    <property type="entry name" value="ACOX_C_alpha1"/>
</dbReference>
<evidence type="ECO:0000256" key="3">
    <source>
        <dbReference type="ARBA" id="ARBA00004275"/>
    </source>
</evidence>
<comment type="subcellular location">
    <subcellularLocation>
        <location evidence="3">Peroxisome</location>
    </subcellularLocation>
</comment>
<comment type="cofactor">
    <cofactor evidence="2">
        <name>FAD</name>
        <dbReference type="ChEBI" id="CHEBI:57692"/>
    </cofactor>
</comment>
<keyword evidence="9" id="KW-0560">Oxidoreductase</keyword>
<dbReference type="SUPFAM" id="SSF47203">
    <property type="entry name" value="Acyl-CoA dehydrogenase C-terminal domain-like"/>
    <property type="match status" value="2"/>
</dbReference>
<dbReference type="GeneID" id="63788561"/>
<dbReference type="OMA" id="AHAQYMV"/>
<feature type="binding site" evidence="14">
    <location>
        <position position="187"/>
    </location>
    <ligand>
        <name>FAD</name>
        <dbReference type="ChEBI" id="CHEBI:57692"/>
    </ligand>
</feature>
<dbReference type="PIRSF" id="PIRSF000168">
    <property type="entry name" value="Acyl-CoA_oxidase"/>
    <property type="match status" value="1"/>
</dbReference>